<accession>A0ABM1BYR2</accession>
<feature type="domain" description="Laminin N-terminal" evidence="8">
    <location>
        <begin position="1"/>
        <end position="139"/>
    </location>
</feature>
<evidence type="ECO:0000256" key="6">
    <source>
        <dbReference type="PROSITE-ProRule" id="PRU00460"/>
    </source>
</evidence>
<feature type="non-terminal residue" evidence="10">
    <location>
        <position position="827"/>
    </location>
</feature>
<feature type="disulfide bond" evidence="6">
    <location>
        <begin position="360"/>
        <end position="372"/>
    </location>
</feature>
<keyword evidence="3 6" id="KW-1015">Disulfide bond</keyword>
<dbReference type="PROSITE" id="PS50027">
    <property type="entry name" value="EGF_LAM_2"/>
    <property type="match status" value="6"/>
</dbReference>
<dbReference type="SMART" id="SM00181">
    <property type="entry name" value="EGF"/>
    <property type="match status" value="5"/>
</dbReference>
<dbReference type="GeneID" id="106475062"/>
<evidence type="ECO:0000256" key="4">
    <source>
        <dbReference type="ARBA" id="ARBA00023180"/>
    </source>
</evidence>
<feature type="domain" description="Laminin EGF-like" evidence="7">
    <location>
        <begin position="497"/>
        <end position="546"/>
    </location>
</feature>
<sequence>MGISPRPGVWALERSTDGGQTYRPWQYFADTPGDCVQYFGNDSLQPLTKDDSVVCETKFSKVVPLEGGEIVVSLLNDRPSAEDFIHSSVLQEWTKATNVRLRFIRTKTLLGHLMSVVRQDPTVTRRYFYSIKDINIGGRCVCNGHAETCDLTDPSDPYKLLCRCQHNTCGPQCEQCCPGFVQKKWRRALVDNPNACERCNCFGHARGCVYDENIDKLGLSLDIHGNYRGGGVCQNCEHNTEGINCNRCKPGFFRPYDKPLNATDVCQLCQCDLTFSTGNCADGNGQCECRPEFLPPYCDQCNIGYYGYPQCRPCDCNVNGTEGNICEVGGGQCPCKPNYTGKNCNKCAQGYYGFPDCLPCDCHGIGATSSECDVETGQCSCRTNYGGRQCSMCDVGFYNYPLCQLCSCDPIGSTEDICNQTTGECLCHSGFGLPRCDICAPGYFGFPDCIECGCDEQGSVSSVCDSTGKCRCLVNFSGKKCDQCSPGYYNYPECLACNCDVAGSQGVSCKDDGQCFCRSNFDGEKCGQCREGFYNYPRCEECNCNPAGVLATFGGCGSLTSGELCECKERVTGRICDTCRPLFWNLQAGNPVGCEECDCYGPGTIGGASLCDGVSGQCICKPNVISRQCQECKDGSYRLEEDNLFGCQDCQCDIGGSENNVCDKNTGKCACRPRINGRRCDKPLQTHYFPSLHQLQYELEDGRTPSDTPVRFGYDQSQFGDYSWRGYAIFSDIQKEILLRIYVEKSSLYHVLFRYHNFGGENIYGFVKFTPEASGETEQSSDVVFKSTDEPKFVLVSGKQGLIASPFVLNPGRWTVSIKVEKPLFVV</sequence>
<dbReference type="PANTHER" id="PTHR10574:SF406">
    <property type="entry name" value="LAMININ SUBUNIT ALPHA 5"/>
    <property type="match status" value="1"/>
</dbReference>
<dbReference type="PROSITE" id="PS51117">
    <property type="entry name" value="LAMININ_NTER"/>
    <property type="match status" value="1"/>
</dbReference>
<dbReference type="Gene3D" id="2.60.120.260">
    <property type="entry name" value="Galactose-binding domain-like"/>
    <property type="match status" value="1"/>
</dbReference>
<evidence type="ECO:0000313" key="10">
    <source>
        <dbReference type="RefSeq" id="XP_013791214.1"/>
    </source>
</evidence>
<dbReference type="SMART" id="SM00136">
    <property type="entry name" value="LamNT"/>
    <property type="match status" value="1"/>
</dbReference>
<dbReference type="Gene3D" id="2.10.25.10">
    <property type="entry name" value="Laminin"/>
    <property type="match status" value="10"/>
</dbReference>
<feature type="disulfide bond" evidence="6">
    <location>
        <begin position="316"/>
        <end position="333"/>
    </location>
</feature>
<dbReference type="PANTHER" id="PTHR10574">
    <property type="entry name" value="NETRIN/LAMININ-RELATED"/>
    <property type="match status" value="1"/>
</dbReference>
<dbReference type="InterPro" id="IPR002049">
    <property type="entry name" value="LE_dom"/>
</dbReference>
<feature type="disulfide bond" evidence="6">
    <location>
        <begin position="381"/>
        <end position="390"/>
    </location>
</feature>
<feature type="disulfide bond" evidence="6">
    <location>
        <begin position="362"/>
        <end position="379"/>
    </location>
</feature>
<feature type="domain" description="Laminin EGF-like" evidence="7">
    <location>
        <begin position="314"/>
        <end position="359"/>
    </location>
</feature>
<proteinExistence type="predicted"/>
<keyword evidence="5 6" id="KW-0424">Laminin EGF-like domain</keyword>
<evidence type="ECO:0000256" key="3">
    <source>
        <dbReference type="ARBA" id="ARBA00023157"/>
    </source>
</evidence>
<feature type="disulfide bond" evidence="6">
    <location>
        <begin position="472"/>
        <end position="481"/>
    </location>
</feature>
<keyword evidence="9" id="KW-1185">Reference proteome</keyword>
<dbReference type="SMART" id="SM00180">
    <property type="entry name" value="EGF_Lam"/>
    <property type="match status" value="11"/>
</dbReference>
<dbReference type="InterPro" id="IPR000742">
    <property type="entry name" value="EGF"/>
</dbReference>
<feature type="disulfide bond" evidence="6">
    <location>
        <begin position="497"/>
        <end position="509"/>
    </location>
</feature>
<feature type="domain" description="Laminin EGF-like" evidence="7">
    <location>
        <begin position="406"/>
        <end position="451"/>
    </location>
</feature>
<dbReference type="InterPro" id="IPR008211">
    <property type="entry name" value="Laminin_N"/>
</dbReference>
<evidence type="ECO:0000256" key="2">
    <source>
        <dbReference type="ARBA" id="ARBA00022737"/>
    </source>
</evidence>
<evidence type="ECO:0000259" key="8">
    <source>
        <dbReference type="PROSITE" id="PS51117"/>
    </source>
</evidence>
<feature type="disulfide bond" evidence="6">
    <location>
        <begin position="406"/>
        <end position="418"/>
    </location>
</feature>
<dbReference type="CDD" id="cd00055">
    <property type="entry name" value="EGF_Lam"/>
    <property type="match status" value="10"/>
</dbReference>
<feature type="disulfide bond" evidence="6">
    <location>
        <begin position="335"/>
        <end position="344"/>
    </location>
</feature>
<dbReference type="Pfam" id="PF00053">
    <property type="entry name" value="EGF_laminin"/>
    <property type="match status" value="10"/>
</dbReference>
<comment type="caution">
    <text evidence="6">Lacks conserved residue(s) required for the propagation of feature annotation.</text>
</comment>
<protein>
    <submittedName>
        <fullName evidence="10">Laminin subunit alpha-like</fullName>
    </submittedName>
</protein>
<gene>
    <name evidence="10" type="primary">LOC106475062</name>
</gene>
<dbReference type="RefSeq" id="XP_013791214.1">
    <property type="nucleotide sequence ID" value="XM_013935760.2"/>
</dbReference>
<keyword evidence="2" id="KW-0677">Repeat</keyword>
<feature type="disulfide bond" evidence="6">
    <location>
        <begin position="314"/>
        <end position="326"/>
    </location>
</feature>
<dbReference type="PROSITE" id="PS01248">
    <property type="entry name" value="EGF_LAM_1"/>
    <property type="match status" value="2"/>
</dbReference>
<feature type="disulfide bond" evidence="6">
    <location>
        <begin position="620"/>
        <end position="629"/>
    </location>
</feature>
<keyword evidence="1" id="KW-0732">Signal</keyword>
<organism evidence="9 10">
    <name type="scientific">Limulus polyphemus</name>
    <name type="common">Atlantic horseshoe crab</name>
    <dbReference type="NCBI Taxonomy" id="6850"/>
    <lineage>
        <taxon>Eukaryota</taxon>
        <taxon>Metazoa</taxon>
        <taxon>Ecdysozoa</taxon>
        <taxon>Arthropoda</taxon>
        <taxon>Chelicerata</taxon>
        <taxon>Merostomata</taxon>
        <taxon>Xiphosura</taxon>
        <taxon>Limulidae</taxon>
        <taxon>Limulus</taxon>
    </lineage>
</organism>
<evidence type="ECO:0000313" key="9">
    <source>
        <dbReference type="Proteomes" id="UP000694941"/>
    </source>
</evidence>
<keyword evidence="4" id="KW-0325">Glycoprotein</keyword>
<name>A0ABM1BYR2_LIMPO</name>
<evidence type="ECO:0000259" key="7">
    <source>
        <dbReference type="PROSITE" id="PS50027"/>
    </source>
</evidence>
<dbReference type="Pfam" id="PF24973">
    <property type="entry name" value="EGF_LMN_ATRN"/>
    <property type="match status" value="1"/>
</dbReference>
<feature type="domain" description="Laminin EGF-like" evidence="7">
    <location>
        <begin position="452"/>
        <end position="496"/>
    </location>
</feature>
<dbReference type="PRINTS" id="PR00011">
    <property type="entry name" value="EGFLAMININ"/>
</dbReference>
<evidence type="ECO:0000256" key="1">
    <source>
        <dbReference type="ARBA" id="ARBA00022729"/>
    </source>
</evidence>
<feature type="domain" description="Laminin EGF-like" evidence="7">
    <location>
        <begin position="597"/>
        <end position="649"/>
    </location>
</feature>
<feature type="disulfide bond" evidence="6">
    <location>
        <begin position="452"/>
        <end position="464"/>
    </location>
</feature>
<evidence type="ECO:0000256" key="5">
    <source>
        <dbReference type="ARBA" id="ARBA00023292"/>
    </source>
</evidence>
<dbReference type="InterPro" id="IPR050440">
    <property type="entry name" value="Laminin/Netrin_ECM"/>
</dbReference>
<feature type="disulfide bond" evidence="6">
    <location>
        <begin position="517"/>
        <end position="526"/>
    </location>
</feature>
<dbReference type="Proteomes" id="UP000694941">
    <property type="component" value="Unplaced"/>
</dbReference>
<reference evidence="10" key="1">
    <citation type="submission" date="2025-08" db="UniProtKB">
        <authorList>
            <consortium name="RefSeq"/>
        </authorList>
    </citation>
    <scope>IDENTIFICATION</scope>
    <source>
        <tissue evidence="10">Muscle</tissue>
    </source>
</reference>
<feature type="disulfide bond" evidence="6">
    <location>
        <begin position="408"/>
        <end position="425"/>
    </location>
</feature>
<dbReference type="InterPro" id="IPR056863">
    <property type="entry name" value="LMN_ATRN_NET-like_EGF"/>
</dbReference>
<dbReference type="Pfam" id="PF00055">
    <property type="entry name" value="Laminin_N"/>
    <property type="match status" value="1"/>
</dbReference>
<dbReference type="SUPFAM" id="SSF57196">
    <property type="entry name" value="EGF/Laminin"/>
    <property type="match status" value="11"/>
</dbReference>
<feature type="disulfide bond" evidence="6">
    <location>
        <begin position="427"/>
        <end position="436"/>
    </location>
</feature>
<feature type="domain" description="Laminin EGF-like" evidence="7">
    <location>
        <begin position="360"/>
        <end position="405"/>
    </location>
</feature>